<gene>
    <name evidence="3" type="ordered locus">Daci_4515</name>
</gene>
<sequence length="5743" mass="604693">MMQWLRNAAALLLLVLLAGFLQTAAASSQHQQASATARKSSTDEPGIARFLRDDKGVSIIEFSGKYGIDLPAPAETVGKEFFRTHADVYDFLVVFSSFEYPTASADGENALAFHRGVRNDTAGIGIKQFDNSQAYGSKGVLQSYIDMAATSRWTSATSSADYESMLSTFAHEMQHRWASHVKFRDWNGQISSGLLGKDGSHWSYLLESHGSVLYGASWRDNGDGSFTATDAESTFSPLDLYLAGLIDKTKVPPFFLIEAPDIDANALPPPVGTTIRGIKRIVTIDDIIAAEGPRVPSADVSQKTFRFGFIYLVRPGETINPADLDVVVQARRQVGLRYNALTHGLGAANVFAEPPNTTSPGVPGTTLPPGVPGTGNPGNNAAGLSWLKAQQRSDGSFMDAAGLAPRDTLLARAYLRTADPAHSGLGPAGAWIAARQLGNTDFLARRLIESTAGERRAEDVSALLAARNGDGGWGLGERLRSNPLDTALAIQALRLANADEGVIRPAVDLLLSWQNLDGGWGNAAASPSRVHVSAQALKALAGLANAQPSIAKVRPFLKSRQNADGGFGDGASSIHDTAHASMAMGAAGFGSEIDLSAAQRFVAENQRMDGSWQGSVYNTVLALQMLRSAATANLAIGNLQASPLPIFDGQRVTLSARVVNAGSLQSQASTVRFFDGDPAAGGVAISAPIPIAALVGGDGTTVQATWNTTSRAGPRTVFAVVDFEQLTADLSRQDNITSLQLMVESANPLADLLLGDGDVLATPSTVTTLPATIQIDALVSNAGMAAVRQAKAVLWSGTGATRVRVAETTFDLAARATTALQFKPTLSEPGTTVYTVELDPDGLLKEASRANNSSSATVRTAGGVSLAVSKADISLNPVAPRPGADAMFAVRLRNAGTLDSASFNVRYSIRSGAGTTALMTNVVQIAAGSAVEQQIPWRAGPGGDYSFIVEMDSEKKSGDSDASDNTAVLDFKVAAKAGLNLAVSYRDLAFSPSPALEGSVMALNALVRNVGDVDASGFDVEFFDGDPAAGGISVGATRVASLAAGASTTATVNWEVPTASERLIFAVVDPKRLQPEEITLEDNVAFASLKVLTLPDFAVSQGALSLAPPLPKPGEAATLAVTVANLGDQGARNLVVSAFNGSPVAGIRLAPDVTVPTLAGKAGATVHFSFDAPADAGLASITVVVNSDAAIKERVKDNNTATISLATQVGDYAVSEAFISPNGDGVKDSTVFSYRLPEAMPVTIQVSDEQSRLLRTGRPAGTAASGAWSWDGLDDEGRLVPDGRYELVVRNADGLVLGGATVEIDTNRSSLLSAMGTPLGINAGLTCSLPRNVPVESIREGSGFYLNVPTAQDVAIDLPAGIYRQDDWGRGMHLVLGGLSRPGDVSSVPSGWRSFVADEQGTRLVAYNSDLDHLVASGGEGEGRKLISTKALRSLISLSHDGSEVFVHLGDGNLGAIHIGTGAVRALGAESVYDVRLSPDRTRLLAEASAIGTLLVNLVNGHVRALPNDHRYYWSPDGRLVVGQTQTELLVLNADGNELRQVSLENVVGQEAWSEDSAELYLPVAPDCTVSEDGASRRCAITIRRIEIVSGRVTDIPPFVETFDTANGRPGSLIVHLVAVPGRHEVLASVSMGGDIGVSRSVVPVTASGAVVRAQSGQDAPRYRLIDLRSPHAVSSLAFGEAPPFVQPGYEGLDRSGVSRFIEYGRGIQYEAWDNPGQLSSCVPFGDRQPRDTYVFRTLANLQTDLVLSRRADGVSVKVHGGVADRNFARYWLDYASDDAPETWHPIAPPSSTPLWDKDLAMWVSPGVGRYTVRLMAEDRAGNRRQKLRRVAIAQAGPPITNVVREPSHFSPNGDGTKDVMSLSYRVLEPVNLEFSVFNRQGGLVRTFSRNHPAGNVDASIVWDGRDDNGQIVVDGEYRIHVVGFDFFVHLDNSAPVINELKNETPFSDCLGSRCRRTQLSWDVSDAYFDSVQLEVSDSINPGRWSPYVLGGDKHKKQRYVHLLSLAEYVGKRYRLTVADLAGNRTVAQFAPAQQELRLILAGQILARDLQEGEVPAPPNIHGPMFGERELTLRPASGIALIFAETLDDPVVSVSLQFNEVQIAQKGEWLEQPHLQVYPIKDGQNVLVETRGPENQVNPILMQERSSFESDGPIPQNYGLVGFYNSSIAVDNGMSMRLKLTGKSGAQYITNEIVTKSGNKLSIKATGLDENMLGGIVDLTTSRAAKRLEVFVSSPTDAYHAIERRILLQELNSIVPPDTIFGFQQSGRYLSCTVYRVRALVTFDNGSTMQKEDRIQNCGGVDFQIRPNFASSCEADASHQLHGVVRPVPAGIVMTPLLSLEVFAEVPNGGRRLVFNVVNPRYQDYEFTFDHGGLPGGPAVFTGITTDRDGVKRSGSFRAPVDHSPAALRITYPQENQRVCAVPELHPAGPDREDKIVNALRPQVEIDDAAGFDYLQEFRLGDDENAPWQPVDGALPSIYGPDPRDWKGEGAKMPYVSQEFATSSKKSRPYMSGKRLAGALGPIVNISGQVTSRVTVFDWSGAQSCRQVRFYLDGTLEAGPASVDKRLFAPGTASTLDSMILTIQPLEPMAVTVVVRRVVQGKLVPVGSGGLVRHLTNRLSVSAGARDIVWDGRNDAGQYVEDGYYTFDVTYEDGCGNLKAPNPDNELNPVRRSLQVEVDRTAPALLLDKPLAGEVTQSFLDIVGSATDKNLQQWILDYSQGDVWTALASQTSGVDLRKLAALDASSLEGVVTLRLRAFDRAELSSELTRDLRLKAPVALIRKFAVTPSTFSPNGDGRLDSVRVTYDVLQPAFVDLTIRRGALVVRRLVSQSLASPGETVVIWDGLNDALAPAPDAEYTVEIRATSRADQTNVQKEESAVLLDATPPLFTLDSVLGEFMPGNAGLVGSVSDRMLRDYQIFVEGPLPSTKRALMAEGSEVLVKSALGSLQQLGLDDARYRLKVIASDEAENASSYQSAEFELDSKLPEVSFSSPAPGTFVSRVRPADVAGLVADHNLASAQLMINGHAVQAVPVVSSPAALSLAFDGAALQDGRYSMQLVGTDKAGNVGQATVSINVDQTPPVAQITAPVAHAAIGTMVPVVGTASDEHMDSWTLELGSGVGETLDALTVIGRGTANVVNGELARLVGLPPDGPATLRLTVLDKAGNASRFDVPLQIDAMPPRPPILSGRREQRSDVRLGWLPNNDVARIVGYRIYRNGQKLNEQPWTGTEYLDAGLIDGDHAYTVTALSRSGVESTHSNVFQVRIKASGPLAHISKPANESAVGGLLSIEGSAYALTNFLAYRVSIGEGISPKEWKVLRTSALPVQGDVLATWPTAGLPEGSVYTIRLEAQDTEGGLSSAQVRVLVDNLPPAKPLGLRAQLSGTQDVSLTWTASTEPDLAGYLLYRNGQLVNQSDPGDNAIRPYLINGTSYLDKALPDGTFVYTVVAADKADNLSSRSDPASVTVDNRPPKAVIVQPSNGANVDGVTYVRAESPDSDIASVRFEYKADADASWTLIGTSSTKAPYSLNWDTKALKPGRYQLRAVATDLGGRTDPAPAAISVVRKNLQRPMPATDLIAQVDGGDVSLHWTASPSSSVRGYHVQRIDAVGDVTRVTTAPVVATQLVDAGRPDGRHGYQVLAVDQDDNESDPSSEAKAWVYTTALKQPYTPLALAATPLRGQGPDAVRAVAVTSMPETGTPATLSLSPDAGGAFQADAVSLAMGANIITARQTDEAGNRSRAGQVRVARGELPAAPGQLQAVASGGVLRATWSASSSADVTGYVVRVDGKPDPRPFDFVAAVASTEEGSYARAGRAIDGNDDTAWLPDEQDPAPWIELSAARKELVHELSIVWSTYMAPPASYAVEAWDGFVWVPLKQDNTNQEKSLQLVLDPPYLTERIRISLGAAADGVAARRVGEVRGRSLAVLGGTEADVAVPGGRHTVSVQALSQLGLLGMAANASPAGIGDVTPPPPVQARVEVDGAMATVGWTESAADDLASYEVLRDGVVIATVAATKPRLHVDGPLANGSYAYAVRPVDVVGNVGDLSNEAVAQIASVRPGAPLQLALVAPAAGAELRLSWQAPAPAGGTASYVLYRAAVAGGPYSAIARTDARTLAYSDHEVVNGVRYYYVVRSRDAAGNEGDSSNEVDGVALDRMGPSAPLIFHPTDSAHPLVVSQSSTAVRVFSEPGARVQLSRDGVVLASASALAGLRKTRVFDRPQSMALASSADLVAKTSFDGLSIFHVQPLLDGSATPATLYKLPGVGMGGIPVWSPDASQLLVQGAGGTVHLVQVADGSVSDPGLDGSVRMLDWHPDGKRWLGMTNGGRELVEVPMGAGASRTVARASRWFSNFAIAPDGQHVAAVDGGQLVLLSLPDGHVLAQSQPGADDYEPLQWSSDGQSVYFLARQGDAQAYQVHLQQVGQAAPVVVTAHEEGVDHFSLSPTDVLAFVRGTQLHIVDAAGAAPRSIDMGIHPESMAWARSGLLFVTDSDGVTSLALPGTALFPPIALRAGRNLLVAQATDLEGNAGAQSAAISVTYDAQASALPDFSVQGADVTILPQIPRAGEASRVTVVVNNVGIADAPGARVRMLATSPGGTRVELLNTRTTAMAAGGSQILRADAIFDTAGNWSLSIAVDADDEVQEVSEDNNVLVLPVRVVGATAARTVAVGVFSPAYSVGAVLNGSVTLFNGGADISGQLQLGIEDAQGHAVATLPAQAQSLLPYGQGRSVDFNWSVPAIFDGPYKVRASWMDGPVVLAQATAPFLVKPHVRIEAKVRSDSVTYTPGTVARIVAQVDPAGSSPTLGKAQSFVRVLDPAGKAVLETSDEVGLVAVTQMASTLDTAGLAQGAYTADLWVVFEGREVARSNTTFDIVAVTHPVASLTGNIVLDRDRLPYTGSIAGTAILTNSGQTDLGDLQYEVVVLEPRSNTVLARSSHGVASLARGAETRSAFSFSAQGMPIGALWIQLRTSLAPAPGAGRMSLASAPQPHLLRQREVAVFELDPPTVLIRQPVQGAHLRAAQSVQVAATDLLSGVRTVELQVNGGNWQATTLSDPVSSSYVGVLPSLADGTHQLAARATDHSGNVSQPVQRSFVLDSQPPVIAISGVAENVYANPVTPTIVVTDPNLSVAQIRLDGSTFASGTRISDTGSHVLQVDAIDLAGNTASRTVRFSIQSTTVDTTAPVIDIRTPLAGAYLRRATTGLTAAIVDAESAVAEAQFSIDGGAFVPLAVDTSQSDANLYAASLDALADGVHSVVVRARDTQGNEAATDARSFTVDNTPPVITISGVAAGQYAAAVTPVIGITDLALLGSSITLNGSAYASGTPVAANGDYTLSVEAVDKAGNGATASLQFSIRLPVADTTPPAVFIDQPAEGAHVRRAAILSVAATDSGSGVASVEHRLDGQPQWSSLALSPTTGKHTLDVGDLPDGAHAASVRATDNAGNVSDVQVRRFTVDNTAPQVVVKGVAEDGRYTGSASAAIAISDTHLASSSIMLNGQPYVSGSPVGTPGTYVLTAAARDIAGNETVVTVRFQVTAGSGGTPAVTITAPAANAVVRSGVPVLARVVPAANISRLEMAIAADASYTAMASRGGGAHETVLAQLADGPVLLRVRAVDSQGVSHPDVVRTVTVDNTPPAIEQLSVADGGRYPAGQTISFKVVDAHLESVASTLDGQPFSQGQRVGRPGSHVLQITARDRAGNQAQRTVVFTVLGTAVQEPVAVPAWPSDRAMLVLMCLAMAFVAHRALGKTRKK</sequence>
<evidence type="ECO:0000313" key="4">
    <source>
        <dbReference type="Proteomes" id="UP000000784"/>
    </source>
</evidence>
<dbReference type="Proteomes" id="UP000000784">
    <property type="component" value="Chromosome"/>
</dbReference>
<dbReference type="InterPro" id="IPR008979">
    <property type="entry name" value="Galactose-bd-like_sf"/>
</dbReference>
<dbReference type="SUPFAM" id="SSF49785">
    <property type="entry name" value="Galactose-binding domain-like"/>
    <property type="match status" value="1"/>
</dbReference>
<dbReference type="InterPro" id="IPR003961">
    <property type="entry name" value="FN3_dom"/>
</dbReference>
<feature type="chain" id="PRO_5002736113" evidence="1">
    <location>
        <begin position="26"/>
        <end position="5743"/>
    </location>
</feature>
<feature type="signal peptide" evidence="1">
    <location>
        <begin position="1"/>
        <end position="25"/>
    </location>
</feature>
<dbReference type="Pfam" id="PF13750">
    <property type="entry name" value="Big_3_3"/>
    <property type="match status" value="1"/>
</dbReference>
<evidence type="ECO:0000256" key="1">
    <source>
        <dbReference type="SAM" id="SignalP"/>
    </source>
</evidence>
<dbReference type="eggNOG" id="COG1657">
    <property type="taxonomic scope" value="Bacteria"/>
</dbReference>
<organism evidence="3 4">
    <name type="scientific">Delftia acidovorans (strain DSM 14801 / SPH-1)</name>
    <dbReference type="NCBI Taxonomy" id="398578"/>
    <lineage>
        <taxon>Bacteria</taxon>
        <taxon>Pseudomonadati</taxon>
        <taxon>Pseudomonadota</taxon>
        <taxon>Betaproteobacteria</taxon>
        <taxon>Burkholderiales</taxon>
        <taxon>Comamonadaceae</taxon>
        <taxon>Delftia</taxon>
    </lineage>
</organism>
<accession>A9C333</accession>
<dbReference type="Pfam" id="PF12245">
    <property type="entry name" value="Big_3_2"/>
    <property type="match status" value="1"/>
</dbReference>
<dbReference type="Gene3D" id="1.50.10.20">
    <property type="match status" value="1"/>
</dbReference>
<dbReference type="eggNOG" id="COG0841">
    <property type="taxonomic scope" value="Bacteria"/>
</dbReference>
<feature type="domain" description="Fibronectin type-III" evidence="2">
    <location>
        <begin position="3966"/>
        <end position="4039"/>
    </location>
</feature>
<protein>
    <submittedName>
        <fullName evidence="3">APHP domain protein</fullName>
    </submittedName>
</protein>
<dbReference type="CDD" id="cd00063">
    <property type="entry name" value="FN3"/>
    <property type="match status" value="1"/>
</dbReference>
<dbReference type="Gene3D" id="2.60.40.4070">
    <property type="match status" value="4"/>
</dbReference>
<dbReference type="Gene3D" id="2.60.40.10">
    <property type="entry name" value="Immunoglobulins"/>
    <property type="match status" value="16"/>
</dbReference>
<dbReference type="InterPro" id="IPR015943">
    <property type="entry name" value="WD40/YVTN_repeat-like_dom_sf"/>
</dbReference>
<evidence type="ECO:0000313" key="3">
    <source>
        <dbReference type="EMBL" id="ABX37144.1"/>
    </source>
</evidence>
<reference evidence="3 4" key="1">
    <citation type="journal article" date="2004" name="Appl. Environ. Microbiol.">
        <title>Mineralization of individual congeners of linear alkylbenzenesulfonate by defined pairs of heterotrophic bacteria.</title>
        <authorList>
            <person name="Schleheck D."/>
            <person name="Knepper T.P."/>
            <person name="Fischer K."/>
            <person name="Cook A.M."/>
        </authorList>
    </citation>
    <scope>NUCLEOTIDE SEQUENCE [LARGE SCALE GENOMIC DNA]</scope>
    <source>
        <strain evidence="4">DSM 14801 / SPH-1</strain>
    </source>
</reference>
<name>A9C333_DELAS</name>
<dbReference type="CDD" id="cd00688">
    <property type="entry name" value="ISOPREN_C2_like"/>
    <property type="match status" value="1"/>
</dbReference>
<dbReference type="InterPro" id="IPR013783">
    <property type="entry name" value="Ig-like_fold"/>
</dbReference>
<keyword evidence="4" id="KW-1185">Reference proteome</keyword>
<dbReference type="InterPro" id="IPR011635">
    <property type="entry name" value="CARDB"/>
</dbReference>
<dbReference type="PANTHER" id="PTHR35902:SF6">
    <property type="entry name" value="CONSERVED WITHIN P. AEROPHILUM"/>
    <property type="match status" value="1"/>
</dbReference>
<dbReference type="Pfam" id="PF07705">
    <property type="entry name" value="CARDB"/>
    <property type="match status" value="4"/>
</dbReference>
<feature type="domain" description="Fibronectin type-III" evidence="2">
    <location>
        <begin position="4055"/>
        <end position="4138"/>
    </location>
</feature>
<dbReference type="eggNOG" id="COG4733">
    <property type="taxonomic scope" value="Bacteria"/>
</dbReference>
<feature type="domain" description="Fibronectin type-III" evidence="2">
    <location>
        <begin position="3749"/>
        <end position="3950"/>
    </location>
</feature>
<evidence type="ECO:0000259" key="2">
    <source>
        <dbReference type="SMART" id="SM00060"/>
    </source>
</evidence>
<dbReference type="Gene3D" id="2.60.120.260">
    <property type="entry name" value="Galactose-binding domain-like"/>
    <property type="match status" value="1"/>
</dbReference>
<dbReference type="EMBL" id="CP000884">
    <property type="protein sequence ID" value="ABX37144.1"/>
    <property type="molecule type" value="Genomic_DNA"/>
</dbReference>
<dbReference type="Gene3D" id="2.130.10.10">
    <property type="entry name" value="YVTN repeat-like/Quinoprotein amine dehydrogenase"/>
    <property type="match status" value="1"/>
</dbReference>
<dbReference type="HOGENOM" id="CLU_223098_0_0_4"/>
<dbReference type="SUPFAM" id="SSF82171">
    <property type="entry name" value="DPP6 N-terminal domain-like"/>
    <property type="match status" value="2"/>
</dbReference>
<feature type="domain" description="Fibronectin type-III" evidence="2">
    <location>
        <begin position="3568"/>
        <end position="3646"/>
    </location>
</feature>
<dbReference type="InterPro" id="IPR022038">
    <property type="entry name" value="Ig-like_bact"/>
</dbReference>
<dbReference type="Pfam" id="PF17957">
    <property type="entry name" value="Big_7"/>
    <property type="match status" value="2"/>
</dbReference>
<dbReference type="SMART" id="SM00060">
    <property type="entry name" value="FN3"/>
    <property type="match status" value="6"/>
</dbReference>
<dbReference type="InterPro" id="IPR008930">
    <property type="entry name" value="Terpenoid_cyclase/PrenylTrfase"/>
</dbReference>
<dbReference type="Pfam" id="PF00754">
    <property type="entry name" value="F5_F8_type_C"/>
    <property type="match status" value="1"/>
</dbReference>
<proteinExistence type="predicted"/>
<dbReference type="SUPFAM" id="SSF49265">
    <property type="entry name" value="Fibronectin type III"/>
    <property type="match status" value="2"/>
</dbReference>
<feature type="domain" description="Fibronectin type-III" evidence="2">
    <location>
        <begin position="3179"/>
        <end position="3253"/>
    </location>
</feature>
<dbReference type="InterPro" id="IPR036116">
    <property type="entry name" value="FN3_sf"/>
</dbReference>
<dbReference type="eggNOG" id="COG0823">
    <property type="taxonomic scope" value="Bacteria"/>
</dbReference>
<keyword evidence="1" id="KW-0732">Signal</keyword>
<feature type="domain" description="Fibronectin type-III" evidence="2">
    <location>
        <begin position="3370"/>
        <end position="3551"/>
    </location>
</feature>
<dbReference type="eggNOG" id="COG1361">
    <property type="taxonomic scope" value="Bacteria"/>
</dbReference>
<dbReference type="KEGG" id="dac:Daci_4515"/>
<dbReference type="eggNOG" id="COG1572">
    <property type="taxonomic scope" value="Bacteria"/>
</dbReference>
<reference evidence="4" key="2">
    <citation type="submission" date="2007-11" db="EMBL/GenBank/DDBJ databases">
        <title>Complete sequence of Delftia acidovorans DSM 14801 / SPH-1.</title>
        <authorList>
            <person name="Copeland A."/>
            <person name="Lucas S."/>
            <person name="Lapidus A."/>
            <person name="Barry K."/>
            <person name="Glavina del Rio T."/>
            <person name="Dalin E."/>
            <person name="Tice H."/>
            <person name="Pitluck S."/>
            <person name="Lowry S."/>
            <person name="Clum A."/>
            <person name="Schmutz J."/>
            <person name="Larimer F."/>
            <person name="Land M."/>
            <person name="Hauser L."/>
            <person name="Kyrpides N."/>
            <person name="Kim E."/>
            <person name="Schleheck D."/>
            <person name="Richardson P."/>
        </authorList>
    </citation>
    <scope>NUCLEOTIDE SEQUENCE [LARGE SCALE GENOMIC DNA]</scope>
    <source>
        <strain evidence="4">DSM 14801 / SPH-1</strain>
    </source>
</reference>
<dbReference type="STRING" id="398578.Daci_4515"/>
<dbReference type="PANTHER" id="PTHR35902">
    <property type="entry name" value="S-LAYER DOMAIN-LIKE PROTEIN-RELATED"/>
    <property type="match status" value="1"/>
</dbReference>
<dbReference type="InterPro" id="IPR000421">
    <property type="entry name" value="FA58C"/>
</dbReference>
<dbReference type="SUPFAM" id="SSF48239">
    <property type="entry name" value="Terpenoid cyclases/Protein prenyltransferases"/>
    <property type="match status" value="1"/>
</dbReference>